<gene>
    <name evidence="1" type="ORF">ABK905_23390</name>
</gene>
<organism evidence="1">
    <name type="scientific">Acerihabitans sp. KWT182</name>
    <dbReference type="NCBI Taxonomy" id="3157919"/>
    <lineage>
        <taxon>Bacteria</taxon>
        <taxon>Pseudomonadati</taxon>
        <taxon>Pseudomonadota</taxon>
        <taxon>Gammaproteobacteria</taxon>
        <taxon>Enterobacterales</taxon>
        <taxon>Pectobacteriaceae</taxon>
        <taxon>Acerihabitans</taxon>
    </lineage>
</organism>
<protein>
    <submittedName>
        <fullName evidence="1">Uncharacterized protein</fullName>
    </submittedName>
</protein>
<name>A0AAU7QAU2_9GAMM</name>
<sequence>MIDLHSRALSMDEPQKSDRLNSLPAVMRWDNVRSRLKSLFSLSPRQMNPKIKSSATDHCSAAWSAMGEVKLIID</sequence>
<accession>A0AAU7QAU2</accession>
<reference evidence="1" key="1">
    <citation type="submission" date="2024-06" db="EMBL/GenBank/DDBJ databases">
        <authorList>
            <person name="Coelho C."/>
            <person name="Bento M."/>
            <person name="Garcia E."/>
            <person name="Camelo A."/>
            <person name="Brandao I."/>
            <person name="Espirito Santo C."/>
            <person name="Trovao J."/>
            <person name="Verissimo A."/>
            <person name="Costa J."/>
            <person name="Tiago I."/>
        </authorList>
    </citation>
    <scope>NUCLEOTIDE SEQUENCE</scope>
    <source>
        <strain evidence="1">KWT182</strain>
    </source>
</reference>
<evidence type="ECO:0000313" key="1">
    <source>
        <dbReference type="EMBL" id="XBS69346.1"/>
    </source>
</evidence>
<dbReference type="EMBL" id="CP157947">
    <property type="protein sequence ID" value="XBS69346.1"/>
    <property type="molecule type" value="Genomic_DNA"/>
</dbReference>
<proteinExistence type="predicted"/>
<dbReference type="AlphaFoldDB" id="A0AAU7QAU2"/>